<sequence>MVLHRGCNPEGIVVKEPVKSQEFRVPFRDVDMHGEMFRSAYVVRAEEAVTEFWRRRRSQKGDPFFRIGKITCTFHSALKLGDVVHTHIGVSKIGGKSAGFLVHMLRGNEAVAEAEIVWMACDPESREPVPLPEDLRDWLYQFLD</sequence>
<organism evidence="1 2">
    <name type="scientific">Neorhizobium galegae</name>
    <name type="common">Rhizobium galegae</name>
    <dbReference type="NCBI Taxonomy" id="399"/>
    <lineage>
        <taxon>Bacteria</taxon>
        <taxon>Pseudomonadati</taxon>
        <taxon>Pseudomonadota</taxon>
        <taxon>Alphaproteobacteria</taxon>
        <taxon>Hyphomicrobiales</taxon>
        <taxon>Rhizobiaceae</taxon>
        <taxon>Rhizobium/Agrobacterium group</taxon>
        <taxon>Neorhizobium</taxon>
    </lineage>
</organism>
<dbReference type="AlphaFoldDB" id="A0A6A1TMS7"/>
<gene>
    <name evidence="1" type="ORF">F4V91_03100</name>
</gene>
<evidence type="ECO:0000313" key="2">
    <source>
        <dbReference type="Proteomes" id="UP000386575"/>
    </source>
</evidence>
<reference evidence="1 2" key="1">
    <citation type="submission" date="2019-09" db="EMBL/GenBank/DDBJ databases">
        <title>Genome sequencing of Ng87 strain.</title>
        <authorList>
            <person name="Karasev E.S."/>
            <person name="Andronov E."/>
        </authorList>
    </citation>
    <scope>NUCLEOTIDE SEQUENCE [LARGE SCALE GENOMIC DNA]</scope>
    <source>
        <strain evidence="1 2">Ng87</strain>
    </source>
</reference>
<accession>A0A6A1TMS7</accession>
<dbReference type="Gene3D" id="3.10.129.10">
    <property type="entry name" value="Hotdog Thioesterase"/>
    <property type="match status" value="1"/>
</dbReference>
<dbReference type="EMBL" id="VZUL01000002">
    <property type="protein sequence ID" value="KAB1085510.1"/>
    <property type="molecule type" value="Genomic_DNA"/>
</dbReference>
<dbReference type="SUPFAM" id="SSF54637">
    <property type="entry name" value="Thioesterase/thiol ester dehydrase-isomerase"/>
    <property type="match status" value="1"/>
</dbReference>
<dbReference type="Proteomes" id="UP000386575">
    <property type="component" value="Unassembled WGS sequence"/>
</dbReference>
<protein>
    <submittedName>
        <fullName evidence="1">Acyl-CoA thioesterase</fullName>
    </submittedName>
</protein>
<comment type="caution">
    <text evidence="1">The sequence shown here is derived from an EMBL/GenBank/DDBJ whole genome shotgun (WGS) entry which is preliminary data.</text>
</comment>
<dbReference type="Pfam" id="PF13279">
    <property type="entry name" value="4HBT_2"/>
    <property type="match status" value="1"/>
</dbReference>
<evidence type="ECO:0000313" key="1">
    <source>
        <dbReference type="EMBL" id="KAB1085510.1"/>
    </source>
</evidence>
<dbReference type="InterPro" id="IPR029069">
    <property type="entry name" value="HotDog_dom_sf"/>
</dbReference>
<name>A0A6A1TMS7_NEOGA</name>
<proteinExistence type="predicted"/>
<dbReference type="CDD" id="cd00586">
    <property type="entry name" value="4HBT"/>
    <property type="match status" value="1"/>
</dbReference>